<proteinExistence type="predicted"/>
<reference evidence="8 9" key="1">
    <citation type="journal article" date="2023" name="Hortic Res">
        <title>Pangenome of water caltrop reveals structural variations and asymmetric subgenome divergence after allopolyploidization.</title>
        <authorList>
            <person name="Zhang X."/>
            <person name="Chen Y."/>
            <person name="Wang L."/>
            <person name="Yuan Y."/>
            <person name="Fang M."/>
            <person name="Shi L."/>
            <person name="Lu R."/>
            <person name="Comes H.P."/>
            <person name="Ma Y."/>
            <person name="Chen Y."/>
            <person name="Huang G."/>
            <person name="Zhou Y."/>
            <person name="Zheng Z."/>
            <person name="Qiu Y."/>
        </authorList>
    </citation>
    <scope>NUCLEOTIDE SEQUENCE [LARGE SCALE GENOMIC DNA]</scope>
    <source>
        <strain evidence="8">F231</strain>
    </source>
</reference>
<keyword evidence="9" id="KW-1185">Reference proteome</keyword>
<keyword evidence="6" id="KW-0479">Metal-binding</keyword>
<evidence type="ECO:0000256" key="2">
    <source>
        <dbReference type="ARBA" id="ARBA00022679"/>
    </source>
</evidence>
<evidence type="ECO:0000256" key="5">
    <source>
        <dbReference type="ARBA" id="ARBA00023306"/>
    </source>
</evidence>
<dbReference type="GO" id="GO:0008270">
    <property type="term" value="F:zinc ion binding"/>
    <property type="evidence" value="ECO:0007669"/>
    <property type="project" value="UniProtKB-KW"/>
</dbReference>
<comment type="subcellular location">
    <subcellularLocation>
        <location evidence="1">Nucleus</location>
    </subcellularLocation>
</comment>
<evidence type="ECO:0000313" key="9">
    <source>
        <dbReference type="Proteomes" id="UP001346149"/>
    </source>
</evidence>
<dbReference type="Pfam" id="PF13923">
    <property type="entry name" value="zf-C3HC4_2"/>
    <property type="match status" value="1"/>
</dbReference>
<dbReference type="GO" id="GO:0005634">
    <property type="term" value="C:nucleus"/>
    <property type="evidence" value="ECO:0007669"/>
    <property type="project" value="UniProtKB-SubCell"/>
</dbReference>
<organism evidence="8 9">
    <name type="scientific">Trapa natans</name>
    <name type="common">Water chestnut</name>
    <dbReference type="NCBI Taxonomy" id="22666"/>
    <lineage>
        <taxon>Eukaryota</taxon>
        <taxon>Viridiplantae</taxon>
        <taxon>Streptophyta</taxon>
        <taxon>Embryophyta</taxon>
        <taxon>Tracheophyta</taxon>
        <taxon>Spermatophyta</taxon>
        <taxon>Magnoliopsida</taxon>
        <taxon>eudicotyledons</taxon>
        <taxon>Gunneridae</taxon>
        <taxon>Pentapetalae</taxon>
        <taxon>rosids</taxon>
        <taxon>malvids</taxon>
        <taxon>Myrtales</taxon>
        <taxon>Lythraceae</taxon>
        <taxon>Trapa</taxon>
    </lineage>
</organism>
<dbReference type="AlphaFoldDB" id="A0AAN7L5U9"/>
<feature type="domain" description="RING-type" evidence="7">
    <location>
        <begin position="141"/>
        <end position="186"/>
    </location>
</feature>
<dbReference type="SMART" id="SM00184">
    <property type="entry name" value="RING"/>
    <property type="match status" value="1"/>
</dbReference>
<protein>
    <recommendedName>
        <fullName evidence="7">RING-type domain-containing protein</fullName>
    </recommendedName>
</protein>
<keyword evidence="3" id="KW-0833">Ubl conjugation pathway</keyword>
<accession>A0AAN7L5U9</accession>
<dbReference type="SUPFAM" id="SSF57850">
    <property type="entry name" value="RING/U-box"/>
    <property type="match status" value="1"/>
</dbReference>
<dbReference type="Proteomes" id="UP001346149">
    <property type="component" value="Unassembled WGS sequence"/>
</dbReference>
<dbReference type="InterPro" id="IPR052256">
    <property type="entry name" value="E3_ubiquitin-ligase_CHFR"/>
</dbReference>
<evidence type="ECO:0000259" key="7">
    <source>
        <dbReference type="PROSITE" id="PS50089"/>
    </source>
</evidence>
<dbReference type="PROSITE" id="PS50089">
    <property type="entry name" value="ZF_RING_2"/>
    <property type="match status" value="1"/>
</dbReference>
<dbReference type="PANTHER" id="PTHR16079">
    <property type="entry name" value="UBIQUITIN LIGASE PROTEIN CHFR"/>
    <property type="match status" value="1"/>
</dbReference>
<keyword evidence="6" id="KW-0863">Zinc-finger</keyword>
<keyword evidence="2" id="KW-0808">Transferase</keyword>
<keyword evidence="6" id="KW-0862">Zinc</keyword>
<keyword evidence="4" id="KW-0539">Nucleus</keyword>
<name>A0AAN7L5U9_TRANT</name>
<dbReference type="GO" id="GO:0016567">
    <property type="term" value="P:protein ubiquitination"/>
    <property type="evidence" value="ECO:0007669"/>
    <property type="project" value="TreeGrafter"/>
</dbReference>
<dbReference type="Gene3D" id="3.30.40.140">
    <property type="match status" value="1"/>
</dbReference>
<dbReference type="InterPro" id="IPR013083">
    <property type="entry name" value="Znf_RING/FYVE/PHD"/>
</dbReference>
<dbReference type="PANTHER" id="PTHR16079:SF4">
    <property type="entry name" value="E3 UBIQUITIN-PROTEIN LIGASE CHFR"/>
    <property type="match status" value="1"/>
</dbReference>
<keyword evidence="5" id="KW-0131">Cell cycle</keyword>
<dbReference type="Gene3D" id="3.30.40.10">
    <property type="entry name" value="Zinc/RING finger domain, C3HC4 (zinc finger)"/>
    <property type="match status" value="1"/>
</dbReference>
<dbReference type="GO" id="GO:0004842">
    <property type="term" value="F:ubiquitin-protein transferase activity"/>
    <property type="evidence" value="ECO:0007669"/>
    <property type="project" value="TreeGrafter"/>
</dbReference>
<evidence type="ECO:0000256" key="3">
    <source>
        <dbReference type="ARBA" id="ARBA00022786"/>
    </source>
</evidence>
<dbReference type="InterPro" id="IPR040909">
    <property type="entry name" value="CHFR_Znf-CRD"/>
</dbReference>
<evidence type="ECO:0000313" key="8">
    <source>
        <dbReference type="EMBL" id="KAK4775072.1"/>
    </source>
</evidence>
<sequence length="466" mass="52894">MSIVEVGECSAASSSQPQSWAKLVSVDPRYPDIDISSDEMVVCSNTLPSSTDKHEWCKITKGSNQSSAMLQNKSSNAILVDGEVVQGEETVIVNFGSEIISGPAREGYLIYKFEIIPIREASQNRLQNYLQVSIDLEHVKCSICLNVWYDAVTVAPCLHNFCNGCFSEWLRRSQERGVSVVCPQCRGVVHFVGRNHFLRNIVENVLQADSSLKRGNDEIAQLDSYTSIRTNLIIRYGKKRRRPNLTFAGEESGNTGHPCPQCRTDYGGFLCSLNTVHLQCHTCRRLMPYRSGINVPQYCVGCEKAFCGPYWHSLGVTMIDNNPVCNSDSLKPVNERPISRIPHITHGMVHYEQEVTERCIRQMGRSLQDVISDWIGKFNRHEIDLTLLDLNHPETINATSNLCDICYDKLVSFLLYWFRITLPNRHLPRDAAKRADCWYGYACRTQHHNENHARKLNHVCRPTRGL</sequence>
<comment type="caution">
    <text evidence="8">The sequence shown here is derived from an EMBL/GenBank/DDBJ whole genome shotgun (WGS) entry which is preliminary data.</text>
</comment>
<evidence type="ECO:0000256" key="1">
    <source>
        <dbReference type="ARBA" id="ARBA00004123"/>
    </source>
</evidence>
<gene>
    <name evidence="8" type="ORF">SAY86_010007</name>
</gene>
<dbReference type="EMBL" id="JAXQNO010000019">
    <property type="protein sequence ID" value="KAK4775072.1"/>
    <property type="molecule type" value="Genomic_DNA"/>
</dbReference>
<evidence type="ECO:0000256" key="4">
    <source>
        <dbReference type="ARBA" id="ARBA00023242"/>
    </source>
</evidence>
<dbReference type="GO" id="GO:0006511">
    <property type="term" value="P:ubiquitin-dependent protein catabolic process"/>
    <property type="evidence" value="ECO:0007669"/>
    <property type="project" value="TreeGrafter"/>
</dbReference>
<dbReference type="Pfam" id="PF17979">
    <property type="entry name" value="zf-CRD"/>
    <property type="match status" value="1"/>
</dbReference>
<dbReference type="InterPro" id="IPR001841">
    <property type="entry name" value="Znf_RING"/>
</dbReference>
<evidence type="ECO:0000256" key="6">
    <source>
        <dbReference type="PROSITE-ProRule" id="PRU00175"/>
    </source>
</evidence>